<protein>
    <submittedName>
        <fullName evidence="8">Dicarboxylate/amino acid:cation symporter</fullName>
    </submittedName>
</protein>
<dbReference type="SUPFAM" id="SSF118215">
    <property type="entry name" value="Proton glutamate symport protein"/>
    <property type="match status" value="1"/>
</dbReference>
<keyword evidence="6 7" id="KW-0472">Membrane</keyword>
<dbReference type="InterPro" id="IPR036458">
    <property type="entry name" value="Na:dicarbo_symporter_sf"/>
</dbReference>
<feature type="transmembrane region" description="Helical" evidence="7">
    <location>
        <begin position="192"/>
        <end position="210"/>
    </location>
</feature>
<comment type="caution">
    <text evidence="8">The sequence shown here is derived from an EMBL/GenBank/DDBJ whole genome shotgun (WGS) entry which is preliminary data.</text>
</comment>
<dbReference type="Proteomes" id="UP001363010">
    <property type="component" value="Unassembled WGS sequence"/>
</dbReference>
<feature type="transmembrane region" description="Helical" evidence="7">
    <location>
        <begin position="85"/>
        <end position="107"/>
    </location>
</feature>
<dbReference type="Pfam" id="PF00375">
    <property type="entry name" value="SDF"/>
    <property type="match status" value="1"/>
</dbReference>
<reference evidence="8 9" key="1">
    <citation type="submission" date="2024-03" db="EMBL/GenBank/DDBJ databases">
        <title>Novel species of the genus Variovorax.</title>
        <authorList>
            <person name="Liu Q."/>
            <person name="Xin Y.-H."/>
        </authorList>
    </citation>
    <scope>NUCLEOTIDE SEQUENCE [LARGE SCALE GENOMIC DNA]</scope>
    <source>
        <strain evidence="8 9">KACC 18501</strain>
    </source>
</reference>
<dbReference type="RefSeq" id="WP_340361757.1">
    <property type="nucleotide sequence ID" value="NZ_JBBKZV010000001.1"/>
</dbReference>
<evidence type="ECO:0000256" key="1">
    <source>
        <dbReference type="ARBA" id="ARBA00004651"/>
    </source>
</evidence>
<keyword evidence="9" id="KW-1185">Reference proteome</keyword>
<feature type="transmembrane region" description="Helical" evidence="7">
    <location>
        <begin position="52"/>
        <end position="73"/>
    </location>
</feature>
<comment type="subcellular location">
    <subcellularLocation>
        <location evidence="1">Cell membrane</location>
        <topology evidence="1">Multi-pass membrane protein</topology>
    </subcellularLocation>
</comment>
<dbReference type="Gene3D" id="1.10.3860.10">
    <property type="entry name" value="Sodium:dicarboxylate symporter"/>
    <property type="match status" value="1"/>
</dbReference>
<feature type="transmembrane region" description="Helical" evidence="7">
    <location>
        <begin position="230"/>
        <end position="249"/>
    </location>
</feature>
<keyword evidence="3" id="KW-1003">Cell membrane</keyword>
<feature type="transmembrane region" description="Helical" evidence="7">
    <location>
        <begin position="296"/>
        <end position="320"/>
    </location>
</feature>
<proteinExistence type="predicted"/>
<accession>A0ABU8VTA0</accession>
<evidence type="ECO:0000256" key="6">
    <source>
        <dbReference type="ARBA" id="ARBA00023136"/>
    </source>
</evidence>
<feature type="transmembrane region" description="Helical" evidence="7">
    <location>
        <begin position="154"/>
        <end position="171"/>
    </location>
</feature>
<dbReference type="EMBL" id="JBBKZV010000001">
    <property type="protein sequence ID" value="MEJ8820713.1"/>
    <property type="molecule type" value="Genomic_DNA"/>
</dbReference>
<evidence type="ECO:0000256" key="3">
    <source>
        <dbReference type="ARBA" id="ARBA00022475"/>
    </source>
</evidence>
<gene>
    <name evidence="8" type="ORF">WKW80_01520</name>
</gene>
<dbReference type="InterPro" id="IPR001991">
    <property type="entry name" value="Na-dicarboxylate_symporter"/>
</dbReference>
<evidence type="ECO:0000313" key="9">
    <source>
        <dbReference type="Proteomes" id="UP001363010"/>
    </source>
</evidence>
<evidence type="ECO:0000256" key="7">
    <source>
        <dbReference type="SAM" id="Phobius"/>
    </source>
</evidence>
<evidence type="ECO:0000256" key="5">
    <source>
        <dbReference type="ARBA" id="ARBA00022989"/>
    </source>
</evidence>
<sequence length="435" mass="46346">MKKKFPPALSILIAMVIGILIGYMIFKSFPDKKTAAEIAGYVSIMSDVFLRLIKMLIGPLVFSTLVVGIAHMGDAASVGRVFGKALGWFITASLISLIIGLVMANLLQPGINLGLPLPDIGSSANLATSKFTVKDFVSHLVPKSFAEAMANNEILQIVVFSMFFGVALASLGDKARTLVNAIDELSHAMLKITGYVMKLAPLAVLAAMAATVAVNGLEILLKFAVFMGDFYLGLFVLWGVLVGAGFLFLGPRVFRLLVLIKEAFLLSFATASSEAAYPKILDALDRFGVKRKISSFVMPMGYSFNLDGSMMYCTFAVLFIAQAYDIHLALGTQITMLLILMLTSKGMAGVPRASLVVIAATLNQFNIPEAGLLLILGVDTFLDMGRSATNAVGNSIATAVVAKWEGELLPVAEAEANARKLDVESAATLAHPVHA</sequence>
<organism evidence="8 9">
    <name type="scientific">Variovorax humicola</name>
    <dbReference type="NCBI Taxonomy" id="1769758"/>
    <lineage>
        <taxon>Bacteria</taxon>
        <taxon>Pseudomonadati</taxon>
        <taxon>Pseudomonadota</taxon>
        <taxon>Betaproteobacteria</taxon>
        <taxon>Burkholderiales</taxon>
        <taxon>Comamonadaceae</taxon>
        <taxon>Variovorax</taxon>
    </lineage>
</organism>
<evidence type="ECO:0000256" key="4">
    <source>
        <dbReference type="ARBA" id="ARBA00022692"/>
    </source>
</evidence>
<dbReference type="PRINTS" id="PR00173">
    <property type="entry name" value="EDTRNSPORT"/>
</dbReference>
<dbReference type="PANTHER" id="PTHR42865">
    <property type="entry name" value="PROTON/GLUTAMATE-ASPARTATE SYMPORTER"/>
    <property type="match status" value="1"/>
</dbReference>
<dbReference type="PANTHER" id="PTHR42865:SF7">
    <property type="entry name" value="PROTON_GLUTAMATE-ASPARTATE SYMPORTER"/>
    <property type="match status" value="1"/>
</dbReference>
<evidence type="ECO:0000313" key="8">
    <source>
        <dbReference type="EMBL" id="MEJ8820713.1"/>
    </source>
</evidence>
<keyword evidence="4 7" id="KW-0812">Transmembrane</keyword>
<feature type="transmembrane region" description="Helical" evidence="7">
    <location>
        <begin position="7"/>
        <end position="26"/>
    </location>
</feature>
<name>A0ABU8VTA0_9BURK</name>
<evidence type="ECO:0000256" key="2">
    <source>
        <dbReference type="ARBA" id="ARBA00022448"/>
    </source>
</evidence>
<keyword evidence="2" id="KW-0813">Transport</keyword>
<keyword evidence="5 7" id="KW-1133">Transmembrane helix</keyword>